<dbReference type="AlphaFoldDB" id="A0A9P8L2Y7"/>
<keyword evidence="2" id="KW-1185">Reference proteome</keyword>
<dbReference type="Proteomes" id="UP000698800">
    <property type="component" value="Unassembled WGS sequence"/>
</dbReference>
<organism evidence="1 2">
    <name type="scientific">Glutinoglossum americanum</name>
    <dbReference type="NCBI Taxonomy" id="1670608"/>
    <lineage>
        <taxon>Eukaryota</taxon>
        <taxon>Fungi</taxon>
        <taxon>Dikarya</taxon>
        <taxon>Ascomycota</taxon>
        <taxon>Pezizomycotina</taxon>
        <taxon>Geoglossomycetes</taxon>
        <taxon>Geoglossales</taxon>
        <taxon>Geoglossaceae</taxon>
        <taxon>Glutinoglossum</taxon>
    </lineage>
</organism>
<dbReference type="OrthoDB" id="10519357at2759"/>
<comment type="caution">
    <text evidence="1">The sequence shown here is derived from an EMBL/GenBank/DDBJ whole genome shotgun (WGS) entry which is preliminary data.</text>
</comment>
<sequence length="249" mass="27911">MRAVGAMNLDIITPAISLAALSCRVAKAEAEAESYKIRFEDAVALLKLVKDTRNSYIATPNREAFRAWEGWVDGRIKHAEDILTDLRGLVEREGGRGNRTMVEKLIWVIRDKDVAENLRLRLDPCYSSLLAILVILLSARGKQERTCLPESGQSTALVGIWPEDNGIPCICFSNFEAVCSANHHRLLPSDSPCLSRSTTDLSSIDGVTKFQGTDEYLEEDDIEMYEWLREKARADSMEVEDEEEEDVDG</sequence>
<evidence type="ECO:0000313" key="2">
    <source>
        <dbReference type="Proteomes" id="UP000698800"/>
    </source>
</evidence>
<protein>
    <submittedName>
        <fullName evidence="1">Uncharacterized protein</fullName>
    </submittedName>
</protein>
<dbReference type="PROSITE" id="PS51257">
    <property type="entry name" value="PROKAR_LIPOPROTEIN"/>
    <property type="match status" value="1"/>
</dbReference>
<evidence type="ECO:0000313" key="1">
    <source>
        <dbReference type="EMBL" id="KAH0541553.1"/>
    </source>
</evidence>
<gene>
    <name evidence="1" type="ORF">FGG08_003965</name>
</gene>
<accession>A0A9P8L2Y7</accession>
<dbReference type="EMBL" id="JAGHQL010000075">
    <property type="protein sequence ID" value="KAH0541553.1"/>
    <property type="molecule type" value="Genomic_DNA"/>
</dbReference>
<reference evidence="1" key="1">
    <citation type="submission" date="2021-03" db="EMBL/GenBank/DDBJ databases">
        <title>Comparative genomics and phylogenomic investigation of the class Geoglossomycetes provide insights into ecological specialization and systematics.</title>
        <authorList>
            <person name="Melie T."/>
            <person name="Pirro S."/>
            <person name="Miller A.N."/>
            <person name="Quandt A."/>
        </authorList>
    </citation>
    <scope>NUCLEOTIDE SEQUENCE</scope>
    <source>
        <strain evidence="1">GBOQ0MN5Z8</strain>
    </source>
</reference>
<proteinExistence type="predicted"/>
<name>A0A9P8L2Y7_9PEZI</name>